<feature type="domain" description="Serine-threonine/tyrosine-protein kinase catalytic" evidence="2">
    <location>
        <begin position="283"/>
        <end position="316"/>
    </location>
</feature>
<reference evidence="3" key="1">
    <citation type="submission" date="2022-12" db="EMBL/GenBank/DDBJ databases">
        <title>Draft genome assemblies for two species of Escallonia (Escalloniales).</title>
        <authorList>
            <person name="Chanderbali A."/>
            <person name="Dervinis C."/>
            <person name="Anghel I."/>
            <person name="Soltis D."/>
            <person name="Soltis P."/>
            <person name="Zapata F."/>
        </authorList>
    </citation>
    <scope>NUCLEOTIDE SEQUENCE</scope>
    <source>
        <strain evidence="3">UCBG92.1500</strain>
        <tissue evidence="3">Leaf</tissue>
    </source>
</reference>
<gene>
    <name evidence="3" type="ORF">RJ640_017590</name>
</gene>
<dbReference type="Pfam" id="PF07714">
    <property type="entry name" value="PK_Tyr_Ser-Thr"/>
    <property type="match status" value="1"/>
</dbReference>
<organism evidence="3 4">
    <name type="scientific">Escallonia rubra</name>
    <dbReference type="NCBI Taxonomy" id="112253"/>
    <lineage>
        <taxon>Eukaryota</taxon>
        <taxon>Viridiplantae</taxon>
        <taxon>Streptophyta</taxon>
        <taxon>Embryophyta</taxon>
        <taxon>Tracheophyta</taxon>
        <taxon>Spermatophyta</taxon>
        <taxon>Magnoliopsida</taxon>
        <taxon>eudicotyledons</taxon>
        <taxon>Gunneridae</taxon>
        <taxon>Pentapetalae</taxon>
        <taxon>asterids</taxon>
        <taxon>campanulids</taxon>
        <taxon>Escalloniales</taxon>
        <taxon>Escalloniaceae</taxon>
        <taxon>Escallonia</taxon>
    </lineage>
</organism>
<dbReference type="GO" id="GO:0004672">
    <property type="term" value="F:protein kinase activity"/>
    <property type="evidence" value="ECO:0007669"/>
    <property type="project" value="InterPro"/>
</dbReference>
<dbReference type="EMBL" id="JAVXUO010002007">
    <property type="protein sequence ID" value="KAK2977066.1"/>
    <property type="molecule type" value="Genomic_DNA"/>
</dbReference>
<dbReference type="AlphaFoldDB" id="A0AA88RE85"/>
<dbReference type="Proteomes" id="UP001187471">
    <property type="component" value="Unassembled WGS sequence"/>
</dbReference>
<feature type="region of interest" description="Disordered" evidence="1">
    <location>
        <begin position="1"/>
        <end position="26"/>
    </location>
</feature>
<dbReference type="PANTHER" id="PTHR31286:SF165">
    <property type="entry name" value="DUF4283 DOMAIN-CONTAINING PROTEIN"/>
    <property type="match status" value="1"/>
</dbReference>
<protein>
    <recommendedName>
        <fullName evidence="2">Serine-threonine/tyrosine-protein kinase catalytic domain-containing protein</fullName>
    </recommendedName>
</protein>
<sequence length="334" mass="37920">MKGNGAKNREEFPALPNRKQSNQPEILPTNQVNSILEGAQGGPWSFDNKPMVLKPWTKDMSMEKEGLKTVPIWIKLPQLPLQFWSKSMLSTLGKPLFTDRMTASHERLNYARVCVEMDVDSDFPQEIPNDWVHKHKVEYGWKPAMCKYCKVFGHVEISCYKKPVSHQVWKQKQSKDIESTIGPDSNPSMKENMNSEQWEKAEHTASHLKKADNGLLDEYSASDGFKFHLKCQELLVNHLCFTDELFIMAAADQEALTKVKQALEEFGCLSGLYVLLVRKCSGYMSPEYAMEGLFSIKSDVFAFGVLLLEIVSGKKSTGFHDLDYQSLLGYVSSC</sequence>
<dbReference type="Gene3D" id="1.10.510.10">
    <property type="entry name" value="Transferase(Phosphotransferase) domain 1"/>
    <property type="match status" value="1"/>
</dbReference>
<accession>A0AA88RE85</accession>
<name>A0AA88RE85_9ASTE</name>
<evidence type="ECO:0000313" key="4">
    <source>
        <dbReference type="Proteomes" id="UP001187471"/>
    </source>
</evidence>
<dbReference type="SUPFAM" id="SSF56112">
    <property type="entry name" value="Protein kinase-like (PK-like)"/>
    <property type="match status" value="1"/>
</dbReference>
<comment type="caution">
    <text evidence="3">The sequence shown here is derived from an EMBL/GenBank/DDBJ whole genome shotgun (WGS) entry which is preliminary data.</text>
</comment>
<keyword evidence="4" id="KW-1185">Reference proteome</keyword>
<proteinExistence type="predicted"/>
<dbReference type="InterPro" id="IPR011009">
    <property type="entry name" value="Kinase-like_dom_sf"/>
</dbReference>
<evidence type="ECO:0000256" key="1">
    <source>
        <dbReference type="SAM" id="MobiDB-lite"/>
    </source>
</evidence>
<dbReference type="PANTHER" id="PTHR31286">
    <property type="entry name" value="GLYCINE-RICH CELL WALL STRUCTURAL PROTEIN 1.8-LIKE"/>
    <property type="match status" value="1"/>
</dbReference>
<evidence type="ECO:0000259" key="2">
    <source>
        <dbReference type="Pfam" id="PF07714"/>
    </source>
</evidence>
<dbReference type="InterPro" id="IPR001245">
    <property type="entry name" value="Ser-Thr/Tyr_kinase_cat_dom"/>
</dbReference>
<dbReference type="InterPro" id="IPR040256">
    <property type="entry name" value="At4g02000-like"/>
</dbReference>
<evidence type="ECO:0000313" key="3">
    <source>
        <dbReference type="EMBL" id="KAK2977066.1"/>
    </source>
</evidence>